<reference evidence="4 5" key="2">
    <citation type="submission" date="2024-03" db="EMBL/GenBank/DDBJ databases">
        <title>The Genome Sequence of Enterococcus sp. DIV0205d.</title>
        <authorList>
            <consortium name="The Broad Institute Genomics Platform"/>
            <consortium name="The Broad Institute Microbial Omics Core"/>
            <consortium name="The Broad Institute Genomic Center for Infectious Diseases"/>
            <person name="Earl A."/>
            <person name="Manson A."/>
            <person name="Gilmore M."/>
            <person name="Schwartman J."/>
            <person name="Shea T."/>
            <person name="Abouelleil A."/>
            <person name="Cao P."/>
            <person name="Chapman S."/>
            <person name="Cusick C."/>
            <person name="Young S."/>
            <person name="Neafsey D."/>
            <person name="Nusbaum C."/>
            <person name="Birren B."/>
        </authorList>
    </citation>
    <scope>NUCLEOTIDE SEQUENCE [LARGE SCALE GENOMIC DNA]</scope>
    <source>
        <strain evidence="4 5">7F3_DIV0205</strain>
    </source>
</reference>
<dbReference type="InterPro" id="IPR021759">
    <property type="entry name" value="WxLIP_HBD"/>
</dbReference>
<dbReference type="Proteomes" id="UP000194948">
    <property type="component" value="Chromosome"/>
</dbReference>
<dbReference type="EMBL" id="CP147244">
    <property type="protein sequence ID" value="WYK02100.1"/>
    <property type="molecule type" value="Genomic_DNA"/>
</dbReference>
<evidence type="ECO:0008006" key="6">
    <source>
        <dbReference type="Google" id="ProtNLM"/>
    </source>
</evidence>
<accession>A0AAQ3WB62</accession>
<dbReference type="AlphaFoldDB" id="A0AAQ3WB62"/>
<keyword evidence="1" id="KW-0812">Transmembrane</keyword>
<feature type="domain" description="WxL Interacting Protein host binding" evidence="3">
    <location>
        <begin position="186"/>
        <end position="323"/>
    </location>
</feature>
<name>A0AAQ3WB62_9ENTE</name>
<feature type="transmembrane region" description="Helical" evidence="1">
    <location>
        <begin position="336"/>
        <end position="357"/>
    </location>
</feature>
<dbReference type="InterPro" id="IPR010317">
    <property type="entry name" value="WxLIP_PGBD"/>
</dbReference>
<proteinExistence type="predicted"/>
<keyword evidence="1" id="KW-0472">Membrane</keyword>
<evidence type="ECO:0000259" key="2">
    <source>
        <dbReference type="Pfam" id="PF06030"/>
    </source>
</evidence>
<organism evidence="4 5">
    <name type="scientific">Candidatus Enterococcus palustris</name>
    <dbReference type="NCBI Taxonomy" id="1834189"/>
    <lineage>
        <taxon>Bacteria</taxon>
        <taxon>Bacillati</taxon>
        <taxon>Bacillota</taxon>
        <taxon>Bacilli</taxon>
        <taxon>Lactobacillales</taxon>
        <taxon>Enterococcaceae</taxon>
        <taxon>Enterococcus</taxon>
    </lineage>
</organism>
<keyword evidence="1" id="KW-1133">Transmembrane helix</keyword>
<evidence type="ECO:0000313" key="5">
    <source>
        <dbReference type="Proteomes" id="UP000194948"/>
    </source>
</evidence>
<dbReference type="Pfam" id="PF11797">
    <property type="entry name" value="WxLIP_HBD"/>
    <property type="match status" value="1"/>
</dbReference>
<keyword evidence="5" id="KW-1185">Reference proteome</keyword>
<evidence type="ECO:0000256" key="1">
    <source>
        <dbReference type="SAM" id="Phobius"/>
    </source>
</evidence>
<evidence type="ECO:0000259" key="3">
    <source>
        <dbReference type="Pfam" id="PF11797"/>
    </source>
</evidence>
<sequence>MFRSLFMIKLKGVIYMYSCYRLKGIKILFSVGLIFLFGLFNAKTILAQEKSNETNSFYVQAVIPQNQIDFNKSYFDLKMQPQEEQELQVKLVNPEDTPISVSINAINATTTEEGMIDYTVKGVKDKTLKYPFESLVKVLETTISLQPYETKIARFHLKIPKEKYDGVIVGGLRFTKNLSEAETKNKDVTIQQRFHYVVGVVLNETDVTILPDYEMDSVKVAKSKQGKKISVIHSIRNKNAAISKKMDLKFTIQKKGDKAPLIKLEKEGLEMAPDSVMDFPVPIKRQLAAGKYISNTQIMQDGKKWTFENEFEITREQAKQINEENKGPKVESKVPFWLILLIILLVVLVLIQSYILWRKKKQIK</sequence>
<protein>
    <recommendedName>
        <fullName evidence="6">DUF3324 domain-containing protein</fullName>
    </recommendedName>
</protein>
<reference evidence="5" key="1">
    <citation type="submission" date="2017-05" db="EMBL/GenBank/DDBJ databases">
        <title>The Genome Sequence of EEnterococcus faecalis 9F2_4866.</title>
        <authorList>
            <consortium name="The Broad Institute Genomics Platform"/>
            <consortium name="The Broad Institute Genomic Center for Infectious Diseases"/>
            <person name="Earl A."/>
            <person name="Manson A."/>
            <person name="Schwartman J."/>
            <person name="Gilmore M."/>
            <person name="Abouelleil A."/>
            <person name="Cao P."/>
            <person name="Chapman S."/>
            <person name="Cusick C."/>
            <person name="Shea T."/>
            <person name="Young S."/>
            <person name="Neafsey D."/>
            <person name="Nusbaum C."/>
            <person name="Birren B."/>
        </authorList>
    </citation>
    <scope>NUCLEOTIDE SEQUENCE [LARGE SCALE GENOMIC DNA]</scope>
    <source>
        <strain evidence="5">7F3_DIV0205</strain>
    </source>
</reference>
<feature type="domain" description="WxL Interacting Protein peptidoglycan binding" evidence="2">
    <location>
        <begin position="57"/>
        <end position="176"/>
    </location>
</feature>
<gene>
    <name evidence="4" type="ORF">A5821_003243</name>
</gene>
<evidence type="ECO:0000313" key="4">
    <source>
        <dbReference type="EMBL" id="WYK02100.1"/>
    </source>
</evidence>
<dbReference type="Pfam" id="PF06030">
    <property type="entry name" value="WxLIP_PGBD"/>
    <property type="match status" value="1"/>
</dbReference>